<dbReference type="InterPro" id="IPR036907">
    <property type="entry name" value="5'-Nucleotdase_C_sf"/>
</dbReference>
<evidence type="ECO:0000256" key="1">
    <source>
        <dbReference type="ARBA" id="ARBA00022729"/>
    </source>
</evidence>
<dbReference type="Gene3D" id="3.60.21.10">
    <property type="match status" value="1"/>
</dbReference>
<keyword evidence="2" id="KW-0378">Hydrolase</keyword>
<dbReference type="GO" id="GO:0008768">
    <property type="term" value="F:UDP-sugar diphosphatase activity"/>
    <property type="evidence" value="ECO:0007669"/>
    <property type="project" value="TreeGrafter"/>
</dbReference>
<evidence type="ECO:0000256" key="2">
    <source>
        <dbReference type="RuleBase" id="RU362119"/>
    </source>
</evidence>
<dbReference type="Proteomes" id="UP000236721">
    <property type="component" value="Unassembled WGS sequence"/>
</dbReference>
<dbReference type="EMBL" id="FNVG01000006">
    <property type="protein sequence ID" value="SEG02379.1"/>
    <property type="molecule type" value="Genomic_DNA"/>
</dbReference>
<dbReference type="GO" id="GO:0000166">
    <property type="term" value="F:nucleotide binding"/>
    <property type="evidence" value="ECO:0007669"/>
    <property type="project" value="UniProtKB-KW"/>
</dbReference>
<dbReference type="GO" id="GO:0030288">
    <property type="term" value="C:outer membrane-bounded periplasmic space"/>
    <property type="evidence" value="ECO:0007669"/>
    <property type="project" value="TreeGrafter"/>
</dbReference>
<keyword evidence="6" id="KW-1185">Reference proteome</keyword>
<feature type="domain" description="5'-Nucleotidase C-terminal" evidence="4">
    <location>
        <begin position="380"/>
        <end position="526"/>
    </location>
</feature>
<protein>
    <submittedName>
        <fullName evidence="5">5'-nucleotidase</fullName>
    </submittedName>
</protein>
<dbReference type="PANTHER" id="PTHR11575">
    <property type="entry name" value="5'-NUCLEOTIDASE-RELATED"/>
    <property type="match status" value="1"/>
</dbReference>
<proteinExistence type="inferred from homology"/>
<evidence type="ECO:0000259" key="3">
    <source>
        <dbReference type="Pfam" id="PF00149"/>
    </source>
</evidence>
<dbReference type="InterPro" id="IPR006179">
    <property type="entry name" value="5_nucleotidase/apyrase"/>
</dbReference>
<dbReference type="GO" id="GO:0009166">
    <property type="term" value="P:nucleotide catabolic process"/>
    <property type="evidence" value="ECO:0007669"/>
    <property type="project" value="InterPro"/>
</dbReference>
<gene>
    <name evidence="5" type="ORF">SAMN04488244_10651</name>
</gene>
<name>A0A1H5WS16_9VIBR</name>
<dbReference type="SUPFAM" id="SSF56300">
    <property type="entry name" value="Metallo-dependent phosphatases"/>
    <property type="match status" value="1"/>
</dbReference>
<dbReference type="InterPro" id="IPR008334">
    <property type="entry name" value="5'-Nucleotdase_C"/>
</dbReference>
<keyword evidence="1" id="KW-0732">Signal</keyword>
<dbReference type="PRINTS" id="PR01607">
    <property type="entry name" value="APYRASEFAMLY"/>
</dbReference>
<comment type="similarity">
    <text evidence="2">Belongs to the 5'-nucleotidase family.</text>
</comment>
<evidence type="ECO:0000259" key="4">
    <source>
        <dbReference type="Pfam" id="PF02872"/>
    </source>
</evidence>
<sequence length="569" mass="62301">MIRNNKPLTVTIAHINDTHSYFDPTSLALSVVHKNVPYQPFVSAGGFARIATRLDQIKAENQEQGFLFLHAGDCFQGTLYFSLFKGEANAELLNALAPDAMALGNHELDMGNEPVGKFVREIEFPFLAGNWNLSEEGSKQYPIKDLDNVYHYDTETRTARWLEKTIDGEKLAIFGLSMEKMADIANPDSDTHFEPVLATATKTVAAIRATGINKIVLLSHMGYEADLKLAAEVPGIGLIVGGHSHVLQGDFSELGLVSQDEYGVRVNDTYVVQAGFHAMTLGHCRVHFDEKGRVTQLEGRNELLVGRRVFMDVDHEASLVPYEAVRDQVQSHPNVVVCRKHTGIKRILAEKYQPRVRSLQQQKIACLETPLRHIRIPDALGGSELAPLVAHSFLYTMKSLGYPVDFALHNAGGVRNSLNAGPVTIADVAGKLLPFAVPIGVYAIEGRYIPAIIEGAIDNAIGNGVAGTGSGSYPYTSQLDFHYDKEQTKGMRVSAVTIGGHPLDPDKVYIGSSSAYTMKGKEGYDAILNMESDSEVTTWSMADCFVKLLSEHPDIVNHIKLNSLSSVPK</sequence>
<feature type="domain" description="Calcineurin-like phosphoesterase" evidence="3">
    <location>
        <begin position="11"/>
        <end position="246"/>
    </location>
</feature>
<dbReference type="RefSeq" id="WP_103879807.1">
    <property type="nucleotide sequence ID" value="NZ_FNVG01000006.1"/>
</dbReference>
<organism evidence="5 6">
    <name type="scientific">Vibrio hangzhouensis</name>
    <dbReference type="NCBI Taxonomy" id="462991"/>
    <lineage>
        <taxon>Bacteria</taxon>
        <taxon>Pseudomonadati</taxon>
        <taxon>Pseudomonadota</taxon>
        <taxon>Gammaproteobacteria</taxon>
        <taxon>Vibrionales</taxon>
        <taxon>Vibrionaceae</taxon>
        <taxon>Vibrio</taxon>
    </lineage>
</organism>
<dbReference type="Pfam" id="PF02872">
    <property type="entry name" value="5_nucleotid_C"/>
    <property type="match status" value="1"/>
</dbReference>
<dbReference type="InterPro" id="IPR029052">
    <property type="entry name" value="Metallo-depent_PP-like"/>
</dbReference>
<dbReference type="Gene3D" id="3.90.780.10">
    <property type="entry name" value="5'-Nucleotidase, C-terminal domain"/>
    <property type="match status" value="1"/>
</dbReference>
<dbReference type="OrthoDB" id="9803927at2"/>
<evidence type="ECO:0000313" key="5">
    <source>
        <dbReference type="EMBL" id="SEG02379.1"/>
    </source>
</evidence>
<dbReference type="Pfam" id="PF00149">
    <property type="entry name" value="Metallophos"/>
    <property type="match status" value="1"/>
</dbReference>
<evidence type="ECO:0000313" key="6">
    <source>
        <dbReference type="Proteomes" id="UP000236721"/>
    </source>
</evidence>
<dbReference type="SUPFAM" id="SSF55816">
    <property type="entry name" value="5'-nucleotidase (syn. UDP-sugar hydrolase), C-terminal domain"/>
    <property type="match status" value="1"/>
</dbReference>
<dbReference type="GO" id="GO:0008253">
    <property type="term" value="F:5'-nucleotidase activity"/>
    <property type="evidence" value="ECO:0007669"/>
    <property type="project" value="TreeGrafter"/>
</dbReference>
<accession>A0A1H5WS16</accession>
<dbReference type="AlphaFoldDB" id="A0A1H5WS16"/>
<keyword evidence="2" id="KW-0547">Nucleotide-binding</keyword>
<dbReference type="PANTHER" id="PTHR11575:SF24">
    <property type="entry name" value="5'-NUCLEOTIDASE"/>
    <property type="match status" value="1"/>
</dbReference>
<reference evidence="6" key="1">
    <citation type="submission" date="2016-10" db="EMBL/GenBank/DDBJ databases">
        <authorList>
            <person name="Varghese N."/>
            <person name="Submissions S."/>
        </authorList>
    </citation>
    <scope>NUCLEOTIDE SEQUENCE [LARGE SCALE GENOMIC DNA]</scope>
    <source>
        <strain evidence="6">CGMCC 1.7062</strain>
    </source>
</reference>
<dbReference type="InterPro" id="IPR004843">
    <property type="entry name" value="Calcineurin-like_PHP"/>
</dbReference>